<dbReference type="EMBL" id="QUSY01000440">
    <property type="protein sequence ID" value="RHY29446.1"/>
    <property type="molecule type" value="Genomic_DNA"/>
</dbReference>
<accession>A0A3R6Z3U5</accession>
<proteinExistence type="predicted"/>
<gene>
    <name evidence="1" type="ORF">DYB32_005129</name>
</gene>
<name>A0A3R6Z3U5_9STRA</name>
<evidence type="ECO:0000313" key="1">
    <source>
        <dbReference type="EMBL" id="RHY29446.1"/>
    </source>
</evidence>
<keyword evidence="2" id="KW-1185">Reference proteome</keyword>
<evidence type="ECO:0000313" key="2">
    <source>
        <dbReference type="Proteomes" id="UP000285060"/>
    </source>
</evidence>
<organism evidence="1 2">
    <name type="scientific">Aphanomyces invadans</name>
    <dbReference type="NCBI Taxonomy" id="157072"/>
    <lineage>
        <taxon>Eukaryota</taxon>
        <taxon>Sar</taxon>
        <taxon>Stramenopiles</taxon>
        <taxon>Oomycota</taxon>
        <taxon>Saprolegniomycetes</taxon>
        <taxon>Saprolegniales</taxon>
        <taxon>Verrucalvaceae</taxon>
        <taxon>Aphanomyces</taxon>
    </lineage>
</organism>
<dbReference type="Proteomes" id="UP000285060">
    <property type="component" value="Unassembled WGS sequence"/>
</dbReference>
<protein>
    <submittedName>
        <fullName evidence="1">Uncharacterized protein</fullName>
    </submittedName>
</protein>
<dbReference type="AlphaFoldDB" id="A0A3R6Z3U5"/>
<comment type="caution">
    <text evidence="1">The sequence shown here is derived from an EMBL/GenBank/DDBJ whole genome shotgun (WGS) entry which is preliminary data.</text>
</comment>
<sequence length="91" mass="10002">MVFRGPVELAVNALPEDGFGLVFVSCATGREDTADEEGGNTAVDKRAEHVALEFVHDEVAKTKLVPADHFFDGHDSLEMRERNDAPHTTQH</sequence>
<reference evidence="1 2" key="1">
    <citation type="submission" date="2018-08" db="EMBL/GenBank/DDBJ databases">
        <title>Aphanomyces genome sequencing and annotation.</title>
        <authorList>
            <person name="Minardi D."/>
            <person name="Oidtmann B."/>
            <person name="Van Der Giezen M."/>
            <person name="Studholme D.J."/>
        </authorList>
    </citation>
    <scope>NUCLEOTIDE SEQUENCE [LARGE SCALE GENOMIC DNA]</scope>
    <source>
        <strain evidence="1 2">NJM0002</strain>
    </source>
</reference>